<dbReference type="InterPro" id="IPR053790">
    <property type="entry name" value="P5CR-like_CS"/>
</dbReference>
<dbReference type="InterPro" id="IPR008927">
    <property type="entry name" value="6-PGluconate_DH-like_C_sf"/>
</dbReference>
<dbReference type="InterPro" id="IPR036291">
    <property type="entry name" value="NAD(P)-bd_dom_sf"/>
</dbReference>
<keyword evidence="4" id="KW-0963">Cytoplasm</keyword>
<dbReference type="EMBL" id="CP060697">
    <property type="protein sequence ID" value="QNM83439.1"/>
    <property type="molecule type" value="Genomic_DNA"/>
</dbReference>
<feature type="domain" description="Pyrroline-5-carboxylate reductase catalytic N-terminal" evidence="5">
    <location>
        <begin position="9"/>
        <end position="94"/>
    </location>
</feature>
<gene>
    <name evidence="4" type="primary">proC</name>
    <name evidence="7" type="ORF">H8M03_03640</name>
</gene>
<dbReference type="PANTHER" id="PTHR11645:SF0">
    <property type="entry name" value="PYRROLINE-5-CARBOXYLATE REDUCTASE 3"/>
    <property type="match status" value="1"/>
</dbReference>
<organism evidence="7 8">
    <name type="scientific">Sphingomonas sabuli</name>
    <dbReference type="NCBI Taxonomy" id="2764186"/>
    <lineage>
        <taxon>Bacteria</taxon>
        <taxon>Pseudomonadati</taxon>
        <taxon>Pseudomonadota</taxon>
        <taxon>Alphaproteobacteria</taxon>
        <taxon>Sphingomonadales</taxon>
        <taxon>Sphingomonadaceae</taxon>
        <taxon>Sphingomonas</taxon>
    </lineage>
</organism>
<dbReference type="Proteomes" id="UP000515861">
    <property type="component" value="Chromosome"/>
</dbReference>
<dbReference type="GO" id="GO:0004735">
    <property type="term" value="F:pyrroline-5-carboxylate reductase activity"/>
    <property type="evidence" value="ECO:0007669"/>
    <property type="project" value="UniProtKB-UniRule"/>
</dbReference>
<name>A0A7G9L490_9SPHN</name>
<feature type="domain" description="Pyrroline-5-carboxylate reductase dimerisation" evidence="6">
    <location>
        <begin position="160"/>
        <end position="261"/>
    </location>
</feature>
<dbReference type="HAMAP" id="MF_01925">
    <property type="entry name" value="P5C_reductase"/>
    <property type="match status" value="1"/>
</dbReference>
<keyword evidence="4" id="KW-0028">Amino-acid biosynthesis</keyword>
<evidence type="ECO:0000313" key="7">
    <source>
        <dbReference type="EMBL" id="QNM83439.1"/>
    </source>
</evidence>
<evidence type="ECO:0000313" key="8">
    <source>
        <dbReference type="Proteomes" id="UP000515861"/>
    </source>
</evidence>
<reference evidence="7 8" key="1">
    <citation type="submission" date="2020-08" db="EMBL/GenBank/DDBJ databases">
        <title>Sphingomonas sp. sand1-3 16S ribosomal RNA gene Genome sequencing and assembly.</title>
        <authorList>
            <person name="Kang M."/>
        </authorList>
    </citation>
    <scope>NUCLEOTIDE SEQUENCE [LARGE SCALE GENOMIC DNA]</scope>
    <source>
        <strain evidence="8">sand1-3</strain>
    </source>
</reference>
<evidence type="ECO:0000256" key="2">
    <source>
        <dbReference type="ARBA" id="ARBA00022857"/>
    </source>
</evidence>
<evidence type="ECO:0000259" key="6">
    <source>
        <dbReference type="Pfam" id="PF14748"/>
    </source>
</evidence>
<dbReference type="Pfam" id="PF03807">
    <property type="entry name" value="F420_oxidored"/>
    <property type="match status" value="1"/>
</dbReference>
<dbReference type="SUPFAM" id="SSF51735">
    <property type="entry name" value="NAD(P)-binding Rossmann-fold domains"/>
    <property type="match status" value="1"/>
</dbReference>
<dbReference type="PROSITE" id="PS00521">
    <property type="entry name" value="P5CR"/>
    <property type="match status" value="1"/>
</dbReference>
<dbReference type="PIRSF" id="PIRSF000193">
    <property type="entry name" value="Pyrrol-5-carb_rd"/>
    <property type="match status" value="1"/>
</dbReference>
<dbReference type="KEGG" id="ssau:H8M03_03640"/>
<comment type="pathway">
    <text evidence="4">Amino-acid biosynthesis; L-proline biosynthesis; L-proline from L-glutamate 5-semialdehyde: step 1/1.</text>
</comment>
<comment type="function">
    <text evidence="4">Catalyzes the reduction of 1-pyrroline-5-carboxylate (PCA) to L-proline.</text>
</comment>
<evidence type="ECO:0000256" key="3">
    <source>
        <dbReference type="ARBA" id="ARBA00023002"/>
    </source>
</evidence>
<comment type="catalytic activity">
    <reaction evidence="4">
        <text>L-proline + NADP(+) = (S)-1-pyrroline-5-carboxylate + NADPH + 2 H(+)</text>
        <dbReference type="Rhea" id="RHEA:14109"/>
        <dbReference type="ChEBI" id="CHEBI:15378"/>
        <dbReference type="ChEBI" id="CHEBI:17388"/>
        <dbReference type="ChEBI" id="CHEBI:57783"/>
        <dbReference type="ChEBI" id="CHEBI:58349"/>
        <dbReference type="ChEBI" id="CHEBI:60039"/>
        <dbReference type="EC" id="1.5.1.2"/>
    </reaction>
</comment>
<dbReference type="Gene3D" id="3.40.50.720">
    <property type="entry name" value="NAD(P)-binding Rossmann-like Domain"/>
    <property type="match status" value="1"/>
</dbReference>
<dbReference type="Pfam" id="PF14748">
    <property type="entry name" value="P5CR_dimer"/>
    <property type="match status" value="1"/>
</dbReference>
<dbReference type="InterPro" id="IPR029036">
    <property type="entry name" value="P5CR_dimer"/>
</dbReference>
<accession>A0A7G9L490</accession>
<dbReference type="PANTHER" id="PTHR11645">
    <property type="entry name" value="PYRROLINE-5-CARBOXYLATE REDUCTASE"/>
    <property type="match status" value="1"/>
</dbReference>
<dbReference type="UniPathway" id="UPA00098">
    <property type="reaction ID" value="UER00361"/>
</dbReference>
<dbReference type="InterPro" id="IPR000304">
    <property type="entry name" value="Pyrroline-COOH_reductase"/>
</dbReference>
<comment type="similarity">
    <text evidence="1 4">Belongs to the pyrroline-5-carboxylate reductase family.</text>
</comment>
<dbReference type="AlphaFoldDB" id="A0A7G9L490"/>
<evidence type="ECO:0000256" key="1">
    <source>
        <dbReference type="ARBA" id="ARBA00005525"/>
    </source>
</evidence>
<keyword evidence="8" id="KW-1185">Reference proteome</keyword>
<keyword evidence="2 4" id="KW-0521">NADP</keyword>
<keyword evidence="4" id="KW-0641">Proline biosynthesis</keyword>
<comment type="subcellular location">
    <subcellularLocation>
        <location evidence="4">Cytoplasm</location>
    </subcellularLocation>
</comment>
<keyword evidence="3 4" id="KW-0560">Oxidoreductase</keyword>
<dbReference type="InterPro" id="IPR028939">
    <property type="entry name" value="P5C_Rdtase_cat_N"/>
</dbReference>
<dbReference type="Gene3D" id="1.10.3730.10">
    <property type="entry name" value="ProC C-terminal domain-like"/>
    <property type="match status" value="1"/>
</dbReference>
<evidence type="ECO:0000259" key="5">
    <source>
        <dbReference type="Pfam" id="PF03807"/>
    </source>
</evidence>
<proteinExistence type="inferred from homology"/>
<dbReference type="EC" id="1.5.1.2" evidence="4"/>
<dbReference type="GO" id="GO:0055129">
    <property type="term" value="P:L-proline biosynthetic process"/>
    <property type="evidence" value="ECO:0007669"/>
    <property type="project" value="UniProtKB-UniRule"/>
</dbReference>
<protein>
    <recommendedName>
        <fullName evidence="4">Pyrroline-5-carboxylate reductase</fullName>
        <shortName evidence="4">P5C reductase</shortName>
        <shortName evidence="4">P5CR</shortName>
        <ecNumber evidence="4">1.5.1.2</ecNumber>
    </recommendedName>
    <alternativeName>
        <fullName evidence="4">PCA reductase</fullName>
    </alternativeName>
</protein>
<comment type="catalytic activity">
    <reaction evidence="4">
        <text>L-proline + NAD(+) = (S)-1-pyrroline-5-carboxylate + NADH + 2 H(+)</text>
        <dbReference type="Rhea" id="RHEA:14105"/>
        <dbReference type="ChEBI" id="CHEBI:15378"/>
        <dbReference type="ChEBI" id="CHEBI:17388"/>
        <dbReference type="ChEBI" id="CHEBI:57540"/>
        <dbReference type="ChEBI" id="CHEBI:57945"/>
        <dbReference type="ChEBI" id="CHEBI:60039"/>
        <dbReference type="EC" id="1.5.1.2"/>
    </reaction>
</comment>
<evidence type="ECO:0000256" key="4">
    <source>
        <dbReference type="HAMAP-Rule" id="MF_01925"/>
    </source>
</evidence>
<dbReference type="RefSeq" id="WP_187480394.1">
    <property type="nucleotide sequence ID" value="NZ_CP060697.1"/>
</dbReference>
<dbReference type="SUPFAM" id="SSF48179">
    <property type="entry name" value="6-phosphogluconate dehydrogenase C-terminal domain-like"/>
    <property type="match status" value="1"/>
</dbReference>
<dbReference type="GO" id="GO:0005737">
    <property type="term" value="C:cytoplasm"/>
    <property type="evidence" value="ECO:0007669"/>
    <property type="project" value="UniProtKB-SubCell"/>
</dbReference>
<sequence>MQIPVPTWFVGCGNMAGAMIDGWRMAGVDLSNAVAIRPSGTPVEGVTTVKSVKDAGAAPAMIILGFKPQQLDDVVPDLLPWITSKTIIVSLLAGVEAESLRRRFKKGIIVRAVPNLPVSVRRGVVALYADAIDEATRKAVGDLFAALGYAMWTDGEAALAGIGSVAGAGPAYVARFIAALAKAGEDQGLPAATAATIAQETVLGTAWMAAAAGMPMDELARRVASPNGTTEAGLSVLDRLDALNGLVTRTIDAARRRGAELAAEARGEQVA</sequence>